<protein>
    <recommendedName>
        <fullName evidence="4">Ankyrin repeat protein</fullName>
    </recommendedName>
</protein>
<feature type="compositionally biased region" description="Basic residues" evidence="1">
    <location>
        <begin position="496"/>
        <end position="508"/>
    </location>
</feature>
<name>A0A9W4HQQ3_PENOL</name>
<dbReference type="SUPFAM" id="SSF48403">
    <property type="entry name" value="Ankyrin repeat"/>
    <property type="match status" value="1"/>
</dbReference>
<reference evidence="2" key="1">
    <citation type="submission" date="2021-07" db="EMBL/GenBank/DDBJ databases">
        <authorList>
            <person name="Branca A.L. A."/>
        </authorList>
    </citation>
    <scope>NUCLEOTIDE SEQUENCE</scope>
</reference>
<feature type="compositionally biased region" description="Basic and acidic residues" evidence="1">
    <location>
        <begin position="559"/>
        <end position="570"/>
    </location>
</feature>
<evidence type="ECO:0000313" key="2">
    <source>
        <dbReference type="EMBL" id="CAG8089996.1"/>
    </source>
</evidence>
<gene>
    <name evidence="2" type="ORF">POLS_LOCUS4361</name>
</gene>
<dbReference type="InterPro" id="IPR036770">
    <property type="entry name" value="Ankyrin_rpt-contain_sf"/>
</dbReference>
<organism evidence="2 3">
    <name type="scientific">Penicillium olsonii</name>
    <dbReference type="NCBI Taxonomy" id="99116"/>
    <lineage>
        <taxon>Eukaryota</taxon>
        <taxon>Fungi</taxon>
        <taxon>Dikarya</taxon>
        <taxon>Ascomycota</taxon>
        <taxon>Pezizomycotina</taxon>
        <taxon>Eurotiomycetes</taxon>
        <taxon>Eurotiomycetidae</taxon>
        <taxon>Eurotiales</taxon>
        <taxon>Aspergillaceae</taxon>
        <taxon>Penicillium</taxon>
    </lineage>
</organism>
<keyword evidence="3" id="KW-1185">Reference proteome</keyword>
<dbReference type="OrthoDB" id="4267003at2759"/>
<feature type="compositionally biased region" description="Basic residues" evidence="1">
    <location>
        <begin position="538"/>
        <end position="552"/>
    </location>
</feature>
<evidence type="ECO:0000313" key="3">
    <source>
        <dbReference type="Proteomes" id="UP001153618"/>
    </source>
</evidence>
<accession>A0A9W4HQQ3</accession>
<evidence type="ECO:0008006" key="4">
    <source>
        <dbReference type="Google" id="ProtNLM"/>
    </source>
</evidence>
<evidence type="ECO:0000256" key="1">
    <source>
        <dbReference type="SAM" id="MobiDB-lite"/>
    </source>
</evidence>
<dbReference type="AlphaFoldDB" id="A0A9W4HQQ3"/>
<feature type="region of interest" description="Disordered" evidence="1">
    <location>
        <begin position="486"/>
        <end position="522"/>
    </location>
</feature>
<feature type="region of interest" description="Disordered" evidence="1">
    <location>
        <begin position="536"/>
        <end position="587"/>
    </location>
</feature>
<proteinExistence type="predicted"/>
<dbReference type="Gene3D" id="1.25.40.20">
    <property type="entry name" value="Ankyrin repeat-containing domain"/>
    <property type="match status" value="1"/>
</dbReference>
<sequence length="587" mass="65652">MHVFGPAPENTDAWTLPVWGVIFDRLTSGNVATHHFNVSSGKSIGERTAKQQIDWATRLNLPSLNQKTIDKILDRFVGFSLGVRYMEESKIHAIHQLIEEDAPLKEKTEAWLEKSETRDLFTSMIRSYNSYEDAVKNLEKVKNWPREKDNHPFKTNPAYDAALKCHKCLGFLCEEAFVTINGYDLSGRNWLEAGFKGNNVELLAVVAANMEPQDMLKPTDVREPDSTGNHILLALAGAHAFEAFEVALDKMVRSGVMGNSQLQKVFHAAAMHELCAIAPPSVAAALYAKGINIGNVEHQHHPLGGQLDGSWHMAAAFNPKAHSMIEWLSKFSSLTASNRNQENETALMYAARFDQPGAIAWLCKNSDPTLSQWEDGPPGHALLNAARSSCLTSTEIFSIILDHMPKEALTLEYGKICGTEIAARLVRHKELTSTGDIEDSAPVDIERQQVYKMQALVRRLPGAWPGSSWHLALEAYAHDNGVSVLKHSMGTETRRTRSNSSRRRRGPRTTRLGLESDDDDDDRTTLNRLSRVTVSRKTGLHRTKAVQRKKTPSIRSQSRTRDTALGRTKDSNNMVTKSIRRRETDMR</sequence>
<dbReference type="Proteomes" id="UP001153618">
    <property type="component" value="Unassembled WGS sequence"/>
</dbReference>
<dbReference type="EMBL" id="CAJVOS010000021">
    <property type="protein sequence ID" value="CAG8089996.1"/>
    <property type="molecule type" value="Genomic_DNA"/>
</dbReference>
<comment type="caution">
    <text evidence="2">The sequence shown here is derived from an EMBL/GenBank/DDBJ whole genome shotgun (WGS) entry which is preliminary data.</text>
</comment>